<evidence type="ECO:0000256" key="1">
    <source>
        <dbReference type="SAM" id="MobiDB-lite"/>
    </source>
</evidence>
<accession>A0A4Y2BSU8</accession>
<protein>
    <submittedName>
        <fullName evidence="2">Uncharacterized protein</fullName>
    </submittedName>
</protein>
<reference evidence="2 3" key="1">
    <citation type="journal article" date="2019" name="Sci. Rep.">
        <title>Orb-weaving spider Araneus ventricosus genome elucidates the spidroin gene catalogue.</title>
        <authorList>
            <person name="Kono N."/>
            <person name="Nakamura H."/>
            <person name="Ohtoshi R."/>
            <person name="Moran D.A.P."/>
            <person name="Shinohara A."/>
            <person name="Yoshida Y."/>
            <person name="Fujiwara M."/>
            <person name="Mori M."/>
            <person name="Tomita M."/>
            <person name="Arakawa K."/>
        </authorList>
    </citation>
    <scope>NUCLEOTIDE SEQUENCE [LARGE SCALE GENOMIC DNA]</scope>
</reference>
<feature type="region of interest" description="Disordered" evidence="1">
    <location>
        <begin position="29"/>
        <end position="55"/>
    </location>
</feature>
<sequence>MLHAKLYVAAKRSLVGEAWKVGEGVTAQVSSSSSDHGSKFRGPSQNSPRVDSKWDGNITKLNPEIHFSADLVSRKSSFKLPRNILFWVSSVPKKPFWRRIAKPGF</sequence>
<evidence type="ECO:0000313" key="2">
    <source>
        <dbReference type="EMBL" id="GBL94707.1"/>
    </source>
</evidence>
<evidence type="ECO:0000313" key="3">
    <source>
        <dbReference type="Proteomes" id="UP000499080"/>
    </source>
</evidence>
<comment type="caution">
    <text evidence="2">The sequence shown here is derived from an EMBL/GenBank/DDBJ whole genome shotgun (WGS) entry which is preliminary data.</text>
</comment>
<gene>
    <name evidence="2" type="ORF">AVEN_84012_1</name>
</gene>
<organism evidence="2 3">
    <name type="scientific">Araneus ventricosus</name>
    <name type="common">Orbweaver spider</name>
    <name type="synonym">Epeira ventricosa</name>
    <dbReference type="NCBI Taxonomy" id="182803"/>
    <lineage>
        <taxon>Eukaryota</taxon>
        <taxon>Metazoa</taxon>
        <taxon>Ecdysozoa</taxon>
        <taxon>Arthropoda</taxon>
        <taxon>Chelicerata</taxon>
        <taxon>Arachnida</taxon>
        <taxon>Araneae</taxon>
        <taxon>Araneomorphae</taxon>
        <taxon>Entelegynae</taxon>
        <taxon>Araneoidea</taxon>
        <taxon>Araneidae</taxon>
        <taxon>Araneus</taxon>
    </lineage>
</organism>
<name>A0A4Y2BSU8_ARAVE</name>
<dbReference type="AlphaFoldDB" id="A0A4Y2BSU8"/>
<proteinExistence type="predicted"/>
<dbReference type="Proteomes" id="UP000499080">
    <property type="component" value="Unassembled WGS sequence"/>
</dbReference>
<dbReference type="EMBL" id="BGPR01000104">
    <property type="protein sequence ID" value="GBL94707.1"/>
    <property type="molecule type" value="Genomic_DNA"/>
</dbReference>
<keyword evidence="3" id="KW-1185">Reference proteome</keyword>